<name>A0A212JBT5_9FIRM</name>
<accession>A0A212JBT5</accession>
<dbReference type="InterPro" id="IPR049215">
    <property type="entry name" value="DUF6809"/>
</dbReference>
<organism evidence="1">
    <name type="scientific">uncultured Eubacteriales bacterium</name>
    <dbReference type="NCBI Taxonomy" id="172733"/>
    <lineage>
        <taxon>Bacteria</taxon>
        <taxon>Bacillati</taxon>
        <taxon>Bacillota</taxon>
        <taxon>Clostridia</taxon>
        <taxon>Eubacteriales</taxon>
        <taxon>environmental samples</taxon>
    </lineage>
</organism>
<evidence type="ECO:0000313" key="1">
    <source>
        <dbReference type="EMBL" id="SBV96715.1"/>
    </source>
</evidence>
<dbReference type="AlphaFoldDB" id="A0A212JBT5"/>
<dbReference type="Pfam" id="PF14198">
    <property type="entry name" value="TnpV"/>
    <property type="match status" value="1"/>
</dbReference>
<gene>
    <name evidence="1" type="ORF">KL86CLO1_10815</name>
</gene>
<dbReference type="EMBL" id="FLUN01000001">
    <property type="protein sequence ID" value="SBV96715.1"/>
    <property type="molecule type" value="Genomic_DNA"/>
</dbReference>
<proteinExistence type="predicted"/>
<protein>
    <submittedName>
        <fullName evidence="1">Uncharacterized protein</fullName>
    </submittedName>
</protein>
<dbReference type="InterPro" id="IPR026989">
    <property type="entry name" value="TnpV"/>
</dbReference>
<dbReference type="Pfam" id="PF20648">
    <property type="entry name" value="DUF6809"/>
    <property type="match status" value="1"/>
</dbReference>
<sequence length="204" mass="23521">MQSVIKQIYSGKLCPAERSKVCITEFYKAKNVAVLAHDAFEEKLCQAMKEELDEYLSKESDVTAYHIEQAFSDGFRLGAQLMLEVLEVAKMLELDYIEIDGLLYPNIALDDEELYSDLGKYGDLRLKYLHEQKSEIYRKLLFSGELARHCADMERSAFDMAKRIRGQYLEQNPPPFEDTLARIQVFTLAQDIADECVLHDLIYA</sequence>
<reference evidence="1" key="1">
    <citation type="submission" date="2016-04" db="EMBL/GenBank/DDBJ databases">
        <authorList>
            <person name="Evans L.H."/>
            <person name="Alamgir A."/>
            <person name="Owens N."/>
            <person name="Weber N.D."/>
            <person name="Virtaneva K."/>
            <person name="Barbian K."/>
            <person name="Babar A."/>
            <person name="Rosenke K."/>
        </authorList>
    </citation>
    <scope>NUCLEOTIDE SEQUENCE</scope>
    <source>
        <strain evidence="1">86</strain>
    </source>
</reference>